<evidence type="ECO:0000256" key="1">
    <source>
        <dbReference type="SAM" id="Phobius"/>
    </source>
</evidence>
<accession>A0A6G1IQQ8</accession>
<evidence type="ECO:0000313" key="3">
    <source>
        <dbReference type="Proteomes" id="UP000799291"/>
    </source>
</evidence>
<gene>
    <name evidence="2" type="ORF">K458DRAFT_345354</name>
</gene>
<keyword evidence="3" id="KW-1185">Reference proteome</keyword>
<feature type="transmembrane region" description="Helical" evidence="1">
    <location>
        <begin position="118"/>
        <end position="137"/>
    </location>
</feature>
<feature type="transmembrane region" description="Helical" evidence="1">
    <location>
        <begin position="23"/>
        <end position="44"/>
    </location>
</feature>
<evidence type="ECO:0000313" key="2">
    <source>
        <dbReference type="EMBL" id="KAF2680320.1"/>
    </source>
</evidence>
<keyword evidence="1" id="KW-0812">Transmembrane</keyword>
<dbReference type="OrthoDB" id="5394254at2759"/>
<organism evidence="2 3">
    <name type="scientific">Lentithecium fluviatile CBS 122367</name>
    <dbReference type="NCBI Taxonomy" id="1168545"/>
    <lineage>
        <taxon>Eukaryota</taxon>
        <taxon>Fungi</taxon>
        <taxon>Dikarya</taxon>
        <taxon>Ascomycota</taxon>
        <taxon>Pezizomycotina</taxon>
        <taxon>Dothideomycetes</taxon>
        <taxon>Pleosporomycetidae</taxon>
        <taxon>Pleosporales</taxon>
        <taxon>Massarineae</taxon>
        <taxon>Lentitheciaceae</taxon>
        <taxon>Lentithecium</taxon>
    </lineage>
</organism>
<feature type="transmembrane region" description="Helical" evidence="1">
    <location>
        <begin position="161"/>
        <end position="181"/>
    </location>
</feature>
<dbReference type="AlphaFoldDB" id="A0A6G1IQQ8"/>
<feature type="transmembrane region" description="Helical" evidence="1">
    <location>
        <begin position="297"/>
        <end position="320"/>
    </location>
</feature>
<sequence length="326" mass="35989">MDRPPPAVIPSGTPPARRRMPTWLRLPILLCLNLFLTMTLWSYAAPFMGHELGAISKVPGQEEFALLTPIPRLAYKIGVICTGWWLSYDWIDISALTAITHMPYVYLLTTYYNISLPTAAAVAINEIVAIAIPTYLLRSRSAVNNPNVPLRSRYLLNSSQVNITNILLSIGVYVVVLFSAFKTDQFRSFLVTRFELPTLEGAYSETIFSLIGKLLPAGVATKFFLLNPSLGATPTPGDATPVELFDPKTATLSQTLKHNFWFFSRRTRTLIQQTAIASILLSANTVQRSMSLEGTTLAGAAGYSGIWILANIICAGWWTWVGDAEL</sequence>
<keyword evidence="1" id="KW-0472">Membrane</keyword>
<protein>
    <submittedName>
        <fullName evidence="2">Uncharacterized protein</fullName>
    </submittedName>
</protein>
<proteinExistence type="predicted"/>
<keyword evidence="1" id="KW-1133">Transmembrane helix</keyword>
<dbReference type="Proteomes" id="UP000799291">
    <property type="component" value="Unassembled WGS sequence"/>
</dbReference>
<dbReference type="EMBL" id="MU005597">
    <property type="protein sequence ID" value="KAF2680320.1"/>
    <property type="molecule type" value="Genomic_DNA"/>
</dbReference>
<reference evidence="2" key="1">
    <citation type="journal article" date="2020" name="Stud. Mycol.">
        <title>101 Dothideomycetes genomes: a test case for predicting lifestyles and emergence of pathogens.</title>
        <authorList>
            <person name="Haridas S."/>
            <person name="Albert R."/>
            <person name="Binder M."/>
            <person name="Bloem J."/>
            <person name="Labutti K."/>
            <person name="Salamov A."/>
            <person name="Andreopoulos B."/>
            <person name="Baker S."/>
            <person name="Barry K."/>
            <person name="Bills G."/>
            <person name="Bluhm B."/>
            <person name="Cannon C."/>
            <person name="Castanera R."/>
            <person name="Culley D."/>
            <person name="Daum C."/>
            <person name="Ezra D."/>
            <person name="Gonzalez J."/>
            <person name="Henrissat B."/>
            <person name="Kuo A."/>
            <person name="Liang C."/>
            <person name="Lipzen A."/>
            <person name="Lutzoni F."/>
            <person name="Magnuson J."/>
            <person name="Mondo S."/>
            <person name="Nolan M."/>
            <person name="Ohm R."/>
            <person name="Pangilinan J."/>
            <person name="Park H.-J."/>
            <person name="Ramirez L."/>
            <person name="Alfaro M."/>
            <person name="Sun H."/>
            <person name="Tritt A."/>
            <person name="Yoshinaga Y."/>
            <person name="Zwiers L.-H."/>
            <person name="Turgeon B."/>
            <person name="Goodwin S."/>
            <person name="Spatafora J."/>
            <person name="Crous P."/>
            <person name="Grigoriev I."/>
        </authorList>
    </citation>
    <scope>NUCLEOTIDE SEQUENCE</scope>
    <source>
        <strain evidence="2">CBS 122367</strain>
    </source>
</reference>
<name>A0A6G1IQQ8_9PLEO</name>
<feature type="transmembrane region" description="Helical" evidence="1">
    <location>
        <begin position="93"/>
        <end position="112"/>
    </location>
</feature>